<gene>
    <name evidence="2" type="ORF">LCGC14_2695040</name>
</gene>
<feature type="region of interest" description="Disordered" evidence="1">
    <location>
        <begin position="195"/>
        <end position="215"/>
    </location>
</feature>
<evidence type="ECO:0000313" key="2">
    <source>
        <dbReference type="EMBL" id="KKK93223.1"/>
    </source>
</evidence>
<evidence type="ECO:0000256" key="1">
    <source>
        <dbReference type="SAM" id="MobiDB-lite"/>
    </source>
</evidence>
<proteinExistence type="predicted"/>
<organism evidence="2">
    <name type="scientific">marine sediment metagenome</name>
    <dbReference type="NCBI Taxonomy" id="412755"/>
    <lineage>
        <taxon>unclassified sequences</taxon>
        <taxon>metagenomes</taxon>
        <taxon>ecological metagenomes</taxon>
    </lineage>
</organism>
<feature type="non-terminal residue" evidence="2">
    <location>
        <position position="1"/>
    </location>
</feature>
<evidence type="ECO:0008006" key="3">
    <source>
        <dbReference type="Google" id="ProtNLM"/>
    </source>
</evidence>
<reference evidence="2" key="1">
    <citation type="journal article" date="2015" name="Nature">
        <title>Complex archaea that bridge the gap between prokaryotes and eukaryotes.</title>
        <authorList>
            <person name="Spang A."/>
            <person name="Saw J.H."/>
            <person name="Jorgensen S.L."/>
            <person name="Zaremba-Niedzwiedzka K."/>
            <person name="Martijn J."/>
            <person name="Lind A.E."/>
            <person name="van Eijk R."/>
            <person name="Schleper C."/>
            <person name="Guy L."/>
            <person name="Ettema T.J."/>
        </authorList>
    </citation>
    <scope>NUCLEOTIDE SEQUENCE</scope>
</reference>
<name>A0A0F8ZHG1_9ZZZZ</name>
<dbReference type="SUPFAM" id="SSF54523">
    <property type="entry name" value="Pili subunits"/>
    <property type="match status" value="1"/>
</dbReference>
<sequence length="227" mass="25201">FESLDFVVMLARSRSLGEAFGEFAKGRIPARRERGLSGNVNWDLMLRIQNEWYDQMVEAERMPTVTQRQQARKVYIERARKFRTHLLAEGAKGIIGGLGGRLTRDMRTRVIAKVLMAILAPVLGSVTDDWHKAAMRFDLTKLAVALAAYKAEKAGYPKTLAELRATYGKEIPGDRFSGKPLVYRRTGTGYVLYSVGSNGEDDGGKEDEDGDTDDIVVRVGGGKELAE</sequence>
<dbReference type="Gene3D" id="3.30.700.10">
    <property type="entry name" value="Glycoprotein, Type 4 Pilin"/>
    <property type="match status" value="1"/>
</dbReference>
<protein>
    <recommendedName>
        <fullName evidence="3">Type II secretion system protein GspG C-terminal domain-containing protein</fullName>
    </recommendedName>
</protein>
<dbReference type="EMBL" id="LAZR01047865">
    <property type="protein sequence ID" value="KKK93223.1"/>
    <property type="molecule type" value="Genomic_DNA"/>
</dbReference>
<accession>A0A0F8ZHG1</accession>
<feature type="compositionally biased region" description="Acidic residues" evidence="1">
    <location>
        <begin position="199"/>
        <end position="214"/>
    </location>
</feature>
<dbReference type="InterPro" id="IPR045584">
    <property type="entry name" value="Pilin-like"/>
</dbReference>
<dbReference type="AlphaFoldDB" id="A0A0F8ZHG1"/>
<comment type="caution">
    <text evidence="2">The sequence shown here is derived from an EMBL/GenBank/DDBJ whole genome shotgun (WGS) entry which is preliminary data.</text>
</comment>